<dbReference type="Proteomes" id="UP000216207">
    <property type="component" value="Unassembled WGS sequence"/>
</dbReference>
<evidence type="ECO:0000313" key="2">
    <source>
        <dbReference type="Proteomes" id="UP000216207"/>
    </source>
</evidence>
<protein>
    <submittedName>
        <fullName evidence="1">Uncharacterized protein</fullName>
    </submittedName>
</protein>
<comment type="caution">
    <text evidence="1">The sequence shown here is derived from an EMBL/GenBank/DDBJ whole genome shotgun (WGS) entry which is preliminary data.</text>
</comment>
<evidence type="ECO:0000313" key="1">
    <source>
        <dbReference type="EMBL" id="PAE87769.1"/>
    </source>
</evidence>
<proteinExistence type="predicted"/>
<organism evidence="1 2">
    <name type="scientific">Shouchella clausii</name>
    <name type="common">Alkalihalobacillus clausii</name>
    <dbReference type="NCBI Taxonomy" id="79880"/>
    <lineage>
        <taxon>Bacteria</taxon>
        <taxon>Bacillati</taxon>
        <taxon>Bacillota</taxon>
        <taxon>Bacilli</taxon>
        <taxon>Bacillales</taxon>
        <taxon>Bacillaceae</taxon>
        <taxon>Shouchella</taxon>
    </lineage>
</organism>
<name>A0A268NX05_SHOCL</name>
<dbReference type="EMBL" id="NPCC01000029">
    <property type="protein sequence ID" value="PAE87769.1"/>
    <property type="molecule type" value="Genomic_DNA"/>
</dbReference>
<gene>
    <name evidence="1" type="ORF">CHH72_16705</name>
</gene>
<sequence>MTQSATFPMVHPLTFIQNPLIRHLADDPYWTVSDDNKRPVNARLLLDTGKVYNVKFDREWPLVTLLDLDADPNLQAVNRAYRLRARENRVIAIDIEPNAPEHMKQEALEFPAHFTELSKNGGIHLLIRVPDDLINQENQYMFDELSVFKEPVPKPEDPTEKPRGAYFEVLFNDHFVTFTKRMLIDKPCVDYNQNPEAKNKLAHFLEGIVQMDKQRKKDRELAKQYRIGIMKSIINEEKEKAIESFISIKPFEEAKEQAESRNVSDFGGDSSRYEMSVANGLAFHTIRLHKLAKDTLSFKQVAEALTEQDLAYAIYMLLKEIVPYREKHDETRDGLPWLLFTAKRAYEYVKAQNAKRGKK</sequence>
<accession>A0A268NX05</accession>
<reference evidence="1 2" key="1">
    <citation type="submission" date="2017-07" db="EMBL/GenBank/DDBJ databases">
        <title>Isolation and whole genome analysis of endospore-forming bacteria from heroin.</title>
        <authorList>
            <person name="Kalinowski J."/>
            <person name="Ahrens B."/>
            <person name="Al-Dilaimi A."/>
            <person name="Winkler A."/>
            <person name="Wibberg D."/>
            <person name="Schleenbecker U."/>
            <person name="Ruckert C."/>
            <person name="Wolfel R."/>
            <person name="Grass G."/>
        </authorList>
    </citation>
    <scope>NUCLEOTIDE SEQUENCE [LARGE SCALE GENOMIC DNA]</scope>
    <source>
        <strain evidence="1 2">7539</strain>
    </source>
</reference>
<dbReference type="AlphaFoldDB" id="A0A268NX05"/>
<dbReference type="RefSeq" id="WP_095327012.1">
    <property type="nucleotide sequence ID" value="NZ_NPCC01000029.1"/>
</dbReference>